<dbReference type="PANTHER" id="PTHR28153">
    <property type="entry name" value="PROTEIN, PUTATIVE-RELATED"/>
    <property type="match status" value="1"/>
</dbReference>
<proteinExistence type="predicted"/>
<dbReference type="PANTHER" id="PTHR28153:SF1">
    <property type="entry name" value="DUF4484 DOMAIN-CONTAINING PROTEIN"/>
    <property type="match status" value="1"/>
</dbReference>
<feature type="region of interest" description="Disordered" evidence="1">
    <location>
        <begin position="598"/>
        <end position="625"/>
    </location>
</feature>
<dbReference type="InParanoid" id="A0A369JRP9"/>
<comment type="caution">
    <text evidence="2">The sequence shown here is derived from an EMBL/GenBank/DDBJ whole genome shotgun (WGS) entry which is preliminary data.</text>
</comment>
<feature type="compositionally biased region" description="Basic residues" evidence="1">
    <location>
        <begin position="380"/>
        <end position="390"/>
    </location>
</feature>
<gene>
    <name evidence="2" type="primary">lchn</name>
    <name evidence="2" type="ORF">Hypma_011045</name>
</gene>
<name>A0A369JRP9_HYPMA</name>
<dbReference type="Pfam" id="PF09804">
    <property type="entry name" value="DENND11"/>
    <property type="match status" value="1"/>
</dbReference>
<dbReference type="Proteomes" id="UP000076154">
    <property type="component" value="Unassembled WGS sequence"/>
</dbReference>
<organism evidence="2 3">
    <name type="scientific">Hypsizygus marmoreus</name>
    <name type="common">White beech mushroom</name>
    <name type="synonym">Agaricus marmoreus</name>
    <dbReference type="NCBI Taxonomy" id="39966"/>
    <lineage>
        <taxon>Eukaryota</taxon>
        <taxon>Fungi</taxon>
        <taxon>Dikarya</taxon>
        <taxon>Basidiomycota</taxon>
        <taxon>Agaricomycotina</taxon>
        <taxon>Agaricomycetes</taxon>
        <taxon>Agaricomycetidae</taxon>
        <taxon>Agaricales</taxon>
        <taxon>Tricholomatineae</taxon>
        <taxon>Lyophyllaceae</taxon>
        <taxon>Hypsizygus</taxon>
    </lineage>
</organism>
<evidence type="ECO:0000313" key="3">
    <source>
        <dbReference type="Proteomes" id="UP000076154"/>
    </source>
</evidence>
<feature type="compositionally biased region" description="Low complexity" evidence="1">
    <location>
        <begin position="358"/>
        <end position="376"/>
    </location>
</feature>
<keyword evidence="3" id="KW-1185">Reference proteome</keyword>
<feature type="region of interest" description="Disordered" evidence="1">
    <location>
        <begin position="488"/>
        <end position="509"/>
    </location>
</feature>
<feature type="region of interest" description="Disordered" evidence="1">
    <location>
        <begin position="539"/>
        <end position="564"/>
    </location>
</feature>
<dbReference type="OrthoDB" id="2152680at2759"/>
<dbReference type="InterPro" id="IPR053056">
    <property type="entry name" value="Lipid_Metab_Assoc_Protein"/>
</dbReference>
<sequence length="680" mass="74566">MSPESKAKYPQDLVAIFHASFHPTRGHVIDWSMKASDDLNLDNLEFSALPSGLHLVEQDVVYFTKDSHHGVCVFRRRKTIEHGHRGFRLSSLGILLAKSQRPRPWRHLAMLKDLVSRIHLSCEDSGTLHPTESGWDPARVFFEERKVRRADLGGAGEWRGWSHELFEVPVDPPSATPTLHLPHLLRILGPSSLTLYKHVLGRRRILLYTQPPVEAACILCHVAADLCFEAQAESSSTSREGLGRLRGRHSDPIAVLGMVTLSDLERLRVESVSGRGWIACTTDALFLEKPACYDLLIDLATNKGISRPTFYASKPLPPTSPRGPTHRLSTIRFAWSDVRLWNELDRILLLDSAQHYSSHSHSTSHNPQPSSSSASTSPPPHHHHHHHHHHQALDDLDPCFPQHANAPLKSKLITTWTDAWRVYEDVCVICAGLLMGSWRSNSYLGGGSGLRLEGEDELNVVEGAGSSGKAGATSAYVRSLGMGIEGRPVASGSGELQTGSHRRSSGMSWSSGRATVIAASSSSGIGNGKARQVSSVSTAFAGDGAGVHDATEEEREEERERERERGLLTTLSLLQTFHAHTAFQLSVLESFIPRQPAYSDNPTTSASAGPPPTETNTPPTATPTNTVYLAPKDVLAFELGPLSAFDARYLEWLGQEYAGDTRVVVKRGWRDLLGALLGYA</sequence>
<protein>
    <submittedName>
        <fullName evidence="2">Protein LCHN</fullName>
    </submittedName>
</protein>
<dbReference type="InterPro" id="IPR018626">
    <property type="entry name" value="LCHN/Anr2"/>
</dbReference>
<dbReference type="EMBL" id="LUEZ02000053">
    <property type="protein sequence ID" value="RDB22024.1"/>
    <property type="molecule type" value="Genomic_DNA"/>
</dbReference>
<evidence type="ECO:0000313" key="2">
    <source>
        <dbReference type="EMBL" id="RDB22024.1"/>
    </source>
</evidence>
<evidence type="ECO:0000256" key="1">
    <source>
        <dbReference type="SAM" id="MobiDB-lite"/>
    </source>
</evidence>
<feature type="region of interest" description="Disordered" evidence="1">
    <location>
        <begin position="358"/>
        <end position="398"/>
    </location>
</feature>
<reference evidence="2" key="1">
    <citation type="submission" date="2018-04" db="EMBL/GenBank/DDBJ databases">
        <title>Whole genome sequencing of Hypsizygus marmoreus.</title>
        <authorList>
            <person name="Choi I.-G."/>
            <person name="Min B."/>
            <person name="Kim J.-G."/>
            <person name="Kim S."/>
            <person name="Oh Y.-L."/>
            <person name="Kong W.-S."/>
            <person name="Park H."/>
            <person name="Jeong J."/>
            <person name="Song E.-S."/>
        </authorList>
    </citation>
    <scope>NUCLEOTIDE SEQUENCE [LARGE SCALE GENOMIC DNA]</scope>
    <source>
        <strain evidence="2">51987-8</strain>
    </source>
</reference>
<accession>A0A369JRP9</accession>
<dbReference type="GO" id="GO:0005811">
    <property type="term" value="C:lipid droplet"/>
    <property type="evidence" value="ECO:0007669"/>
    <property type="project" value="TreeGrafter"/>
</dbReference>
<feature type="compositionally biased region" description="Low complexity" evidence="1">
    <location>
        <begin position="602"/>
        <end position="625"/>
    </location>
</feature>
<dbReference type="STRING" id="39966.A0A369JRP9"/>
<dbReference type="AlphaFoldDB" id="A0A369JRP9"/>